<evidence type="ECO:0000256" key="2">
    <source>
        <dbReference type="ARBA" id="ARBA00022475"/>
    </source>
</evidence>
<organism evidence="7 8">
    <name type="scientific">Candidatus Magasanikbacteria bacterium CG_4_9_14_0_2_um_filter_42_11</name>
    <dbReference type="NCBI Taxonomy" id="1974643"/>
    <lineage>
        <taxon>Bacteria</taxon>
        <taxon>Candidatus Magasanikiibacteriota</taxon>
    </lineage>
</organism>
<dbReference type="InterPro" id="IPR051311">
    <property type="entry name" value="DedA_domain"/>
</dbReference>
<evidence type="ECO:0000256" key="3">
    <source>
        <dbReference type="ARBA" id="ARBA00022692"/>
    </source>
</evidence>
<evidence type="ECO:0000256" key="6">
    <source>
        <dbReference type="SAM" id="Phobius"/>
    </source>
</evidence>
<feature type="transmembrane region" description="Helical" evidence="6">
    <location>
        <begin position="79"/>
        <end position="101"/>
    </location>
</feature>
<evidence type="ECO:0008006" key="9">
    <source>
        <dbReference type="Google" id="ProtNLM"/>
    </source>
</evidence>
<keyword evidence="5 6" id="KW-0472">Membrane</keyword>
<proteinExistence type="predicted"/>
<protein>
    <recommendedName>
        <fullName evidence="9">DedA family protein</fullName>
    </recommendedName>
</protein>
<evidence type="ECO:0000313" key="7">
    <source>
        <dbReference type="EMBL" id="PJC52285.1"/>
    </source>
</evidence>
<dbReference type="PANTHER" id="PTHR42709:SF6">
    <property type="entry name" value="UNDECAPRENYL PHOSPHATE TRANSPORTER A"/>
    <property type="match status" value="1"/>
</dbReference>
<feature type="transmembrane region" description="Helical" evidence="6">
    <location>
        <begin position="12"/>
        <end position="30"/>
    </location>
</feature>
<keyword evidence="4 6" id="KW-1133">Transmembrane helix</keyword>
<name>A0A2M8F953_9BACT</name>
<keyword evidence="3 6" id="KW-0812">Transmembrane</keyword>
<evidence type="ECO:0000313" key="8">
    <source>
        <dbReference type="Proteomes" id="UP000231456"/>
    </source>
</evidence>
<comment type="caution">
    <text evidence="7">The sequence shown here is derived from an EMBL/GenBank/DDBJ whole genome shotgun (WGS) entry which is preliminary data.</text>
</comment>
<feature type="transmembrane region" description="Helical" evidence="6">
    <location>
        <begin position="122"/>
        <end position="140"/>
    </location>
</feature>
<dbReference type="Proteomes" id="UP000231456">
    <property type="component" value="Unassembled WGS sequence"/>
</dbReference>
<dbReference type="AlphaFoldDB" id="A0A2M8F953"/>
<evidence type="ECO:0000256" key="4">
    <source>
        <dbReference type="ARBA" id="ARBA00022989"/>
    </source>
</evidence>
<accession>A0A2M8F953</accession>
<dbReference type="EMBL" id="PFRH01000120">
    <property type="protein sequence ID" value="PJC52285.1"/>
    <property type="molecule type" value="Genomic_DNA"/>
</dbReference>
<dbReference type="GO" id="GO:0005886">
    <property type="term" value="C:plasma membrane"/>
    <property type="evidence" value="ECO:0007669"/>
    <property type="project" value="UniProtKB-SubCell"/>
</dbReference>
<keyword evidence="2" id="KW-1003">Cell membrane</keyword>
<gene>
    <name evidence="7" type="ORF">CO030_03730</name>
</gene>
<sequence length="188" mass="21065">MNKKTNFVKNILMVVIVLVSIIWLNTFLIEHRDTVQEIVSQFGYIGMFVLAIVSGFNIAIPLPAIGFYPVFTELGYQPILIILILSLGMTIGDSIGYLLGQTGRGFLERTSSKKILKVFHRLYVRHQALPFVLLFFYAAFVPLPNELLIIPMSIAGYRFWQMGAVLFLGNIVFNIVGAFGISAIVSFI</sequence>
<comment type="subcellular location">
    <subcellularLocation>
        <location evidence="1">Cell membrane</location>
        <topology evidence="1">Multi-pass membrane protein</topology>
    </subcellularLocation>
</comment>
<feature type="transmembrane region" description="Helical" evidence="6">
    <location>
        <begin position="42"/>
        <end position="67"/>
    </location>
</feature>
<feature type="transmembrane region" description="Helical" evidence="6">
    <location>
        <begin position="160"/>
        <end position="187"/>
    </location>
</feature>
<evidence type="ECO:0000256" key="1">
    <source>
        <dbReference type="ARBA" id="ARBA00004651"/>
    </source>
</evidence>
<dbReference type="PANTHER" id="PTHR42709">
    <property type="entry name" value="ALKALINE PHOSPHATASE LIKE PROTEIN"/>
    <property type="match status" value="1"/>
</dbReference>
<evidence type="ECO:0000256" key="5">
    <source>
        <dbReference type="ARBA" id="ARBA00023136"/>
    </source>
</evidence>
<reference evidence="8" key="1">
    <citation type="submission" date="2017-09" db="EMBL/GenBank/DDBJ databases">
        <title>Depth-based differentiation of microbial function through sediment-hosted aquifers and enrichment of novel symbionts in the deep terrestrial subsurface.</title>
        <authorList>
            <person name="Probst A.J."/>
            <person name="Ladd B."/>
            <person name="Jarett J.K."/>
            <person name="Geller-Mcgrath D.E."/>
            <person name="Sieber C.M.K."/>
            <person name="Emerson J.B."/>
            <person name="Anantharaman K."/>
            <person name="Thomas B.C."/>
            <person name="Malmstrom R."/>
            <person name="Stieglmeier M."/>
            <person name="Klingl A."/>
            <person name="Woyke T."/>
            <person name="Ryan C.M."/>
            <person name="Banfield J.F."/>
        </authorList>
    </citation>
    <scope>NUCLEOTIDE SEQUENCE [LARGE SCALE GENOMIC DNA]</scope>
</reference>